<accession>A0A8D0ZVA7</accession>
<dbReference type="Pfam" id="PF07686">
    <property type="entry name" value="V-set"/>
    <property type="match status" value="1"/>
</dbReference>
<dbReference type="InterPro" id="IPR013106">
    <property type="entry name" value="Ig_V-set"/>
</dbReference>
<protein>
    <recommendedName>
        <fullName evidence="4">Ig-like domain-containing protein</fullName>
    </recommendedName>
</protein>
<dbReference type="Gene3D" id="2.60.40.10">
    <property type="entry name" value="Immunoglobulins"/>
    <property type="match status" value="1"/>
</dbReference>
<evidence type="ECO:0000256" key="3">
    <source>
        <dbReference type="SAM" id="MobiDB-lite"/>
    </source>
</evidence>
<feature type="region of interest" description="Disordered" evidence="3">
    <location>
        <begin position="207"/>
        <end position="244"/>
    </location>
</feature>
<name>A0A8D0ZVA7_PIG</name>
<reference evidence="5" key="1">
    <citation type="submission" date="2025-08" db="UniProtKB">
        <authorList>
            <consortium name="Ensembl"/>
        </authorList>
    </citation>
    <scope>IDENTIFICATION</scope>
</reference>
<evidence type="ECO:0000259" key="4">
    <source>
        <dbReference type="PROSITE" id="PS50835"/>
    </source>
</evidence>
<evidence type="ECO:0000313" key="6">
    <source>
        <dbReference type="Proteomes" id="UP000694720"/>
    </source>
</evidence>
<dbReference type="PANTHER" id="PTHR23268:SF40">
    <property type="entry name" value="T CELL RECEPTOR BETA VARIABLE 4-1"/>
    <property type="match status" value="1"/>
</dbReference>
<keyword evidence="1" id="KW-0732">Signal</keyword>
<dbReference type="PANTHER" id="PTHR23268">
    <property type="entry name" value="T-CELL RECEPTOR BETA CHAIN"/>
    <property type="match status" value="1"/>
</dbReference>
<dbReference type="AlphaFoldDB" id="A0A8D0ZVA7"/>
<dbReference type="InterPro" id="IPR013783">
    <property type="entry name" value="Ig-like_fold"/>
</dbReference>
<dbReference type="GO" id="GO:0002376">
    <property type="term" value="P:immune system process"/>
    <property type="evidence" value="ECO:0007669"/>
    <property type="project" value="UniProtKB-KW"/>
</dbReference>
<feature type="domain" description="Ig-like" evidence="4">
    <location>
        <begin position="96"/>
        <end position="214"/>
    </location>
</feature>
<dbReference type="PROSITE" id="PS50835">
    <property type="entry name" value="IG_LIKE"/>
    <property type="match status" value="1"/>
</dbReference>
<evidence type="ECO:0000313" key="5">
    <source>
        <dbReference type="Ensembl" id="ENSSSCP00035024116.1"/>
    </source>
</evidence>
<dbReference type="SUPFAM" id="SSF48726">
    <property type="entry name" value="Immunoglobulin"/>
    <property type="match status" value="1"/>
</dbReference>
<dbReference type="Ensembl" id="ENSSSCT00035059961.1">
    <property type="protein sequence ID" value="ENSSSCP00035024116.1"/>
    <property type="gene ID" value="ENSSSCG00035045120.1"/>
</dbReference>
<sequence length="266" mass="28996">MRRAASSKRAAIRGISQPRQFKSTFSQKFYKEKKKKESPSGMKGDWGCRHSGAVTSQAKPPTREEETRDQPPCPGHPSLLRPLCPASAMCLGVLCPAVLCLLGAVSVDTGVTQTPRYLVLGTRDKRSLTCEQDLGHNAMYWYKQSAQKPPELMFTCNYEDRTGNESVPSRFRPDCPESSPLYLHVDALKPEDSAVYLCASSRDTALQSQPLPLHKPRAPSQEAVGPTKVGSPFPGRPSMESSDPETACGLMAMALLSSITATSHLS</sequence>
<dbReference type="InterPro" id="IPR050413">
    <property type="entry name" value="TCR_beta_variable"/>
</dbReference>
<feature type="region of interest" description="Disordered" evidence="3">
    <location>
        <begin position="26"/>
        <end position="74"/>
    </location>
</feature>
<dbReference type="InterPro" id="IPR007110">
    <property type="entry name" value="Ig-like_dom"/>
</dbReference>
<evidence type="ECO:0000256" key="2">
    <source>
        <dbReference type="ARBA" id="ARBA00022859"/>
    </source>
</evidence>
<dbReference type="Proteomes" id="UP000694720">
    <property type="component" value="Unplaced"/>
</dbReference>
<organism evidence="5 6">
    <name type="scientific">Sus scrofa</name>
    <name type="common">Pig</name>
    <dbReference type="NCBI Taxonomy" id="9823"/>
    <lineage>
        <taxon>Eukaryota</taxon>
        <taxon>Metazoa</taxon>
        <taxon>Chordata</taxon>
        <taxon>Craniata</taxon>
        <taxon>Vertebrata</taxon>
        <taxon>Euteleostomi</taxon>
        <taxon>Mammalia</taxon>
        <taxon>Eutheria</taxon>
        <taxon>Laurasiatheria</taxon>
        <taxon>Artiodactyla</taxon>
        <taxon>Suina</taxon>
        <taxon>Suidae</taxon>
        <taxon>Sus</taxon>
    </lineage>
</organism>
<proteinExistence type="predicted"/>
<dbReference type="InterPro" id="IPR036179">
    <property type="entry name" value="Ig-like_dom_sf"/>
</dbReference>
<keyword evidence="2" id="KW-0391">Immunity</keyword>
<evidence type="ECO:0000256" key="1">
    <source>
        <dbReference type="ARBA" id="ARBA00022729"/>
    </source>
</evidence>